<keyword evidence="8" id="KW-1185">Reference proteome</keyword>
<comment type="caution">
    <text evidence="7">The sequence shown here is derived from an EMBL/GenBank/DDBJ whole genome shotgun (WGS) entry which is preliminary data.</text>
</comment>
<keyword evidence="4 7" id="KW-0418">Kinase</keyword>
<dbReference type="PANTHER" id="PTHR43671">
    <property type="entry name" value="SERINE/THREONINE-PROTEIN KINASE NEK"/>
    <property type="match status" value="1"/>
</dbReference>
<evidence type="ECO:0000313" key="7">
    <source>
        <dbReference type="EMBL" id="KAH7112918.1"/>
    </source>
</evidence>
<dbReference type="Pfam" id="PF00069">
    <property type="entry name" value="Pkinase"/>
    <property type="match status" value="1"/>
</dbReference>
<dbReference type="Proteomes" id="UP000700596">
    <property type="component" value="Unassembled WGS sequence"/>
</dbReference>
<evidence type="ECO:0000256" key="3">
    <source>
        <dbReference type="ARBA" id="ARBA00022741"/>
    </source>
</evidence>
<accession>A0A9P9D553</accession>
<evidence type="ECO:0000256" key="5">
    <source>
        <dbReference type="ARBA" id="ARBA00022840"/>
    </source>
</evidence>
<evidence type="ECO:0000259" key="6">
    <source>
        <dbReference type="PROSITE" id="PS50011"/>
    </source>
</evidence>
<dbReference type="SMART" id="SM00220">
    <property type="entry name" value="S_TKc"/>
    <property type="match status" value="1"/>
</dbReference>
<dbReference type="GO" id="GO:0005524">
    <property type="term" value="F:ATP binding"/>
    <property type="evidence" value="ECO:0007669"/>
    <property type="project" value="UniProtKB-KW"/>
</dbReference>
<dbReference type="PROSITE" id="PS50011">
    <property type="entry name" value="PROTEIN_KINASE_DOM"/>
    <property type="match status" value="1"/>
</dbReference>
<sequence length="369" mass="40694">MKTTPSPHFTSDVNPGDFFPEDHEYVKTIYTSDNTMIMAYHHTLSPAVIAVKQVHSTLAKTIPREVSILRSLPRHSAIIDLLDFHSRFPDLDSDTILYEHCAEGSMESLLENQITAGMPFTEYFLWAALSQLASALAFLHAGIGSPTGNDFWVPVIHGHVDLSHILVASIGNGAPDFSGFTVKLAGFGAARKANDGEAWNDSLDIEMWAPEVCAAWAEGEEGLFGIEADVWAVGAVMHKLVHGFGPENVVLSTSPASSVEKKELEAKDMLRANMILTPRFVIPVSFQQDSCISSHSRHPWTLPVYSGALDECVMLALEMNEGERIEAASLKMCVEDRHAEWLFEELKVEDKKWKNDGSGSEADSEKYCD</sequence>
<dbReference type="AlphaFoldDB" id="A0A9P9D553"/>
<dbReference type="OrthoDB" id="310217at2759"/>
<dbReference type="Gene3D" id="1.10.510.10">
    <property type="entry name" value="Transferase(Phosphotransferase) domain 1"/>
    <property type="match status" value="1"/>
</dbReference>
<gene>
    <name evidence="7" type="ORF">B0J11DRAFT_446565</name>
</gene>
<dbReference type="InterPro" id="IPR000719">
    <property type="entry name" value="Prot_kinase_dom"/>
</dbReference>
<organism evidence="7 8">
    <name type="scientific">Dendryphion nanum</name>
    <dbReference type="NCBI Taxonomy" id="256645"/>
    <lineage>
        <taxon>Eukaryota</taxon>
        <taxon>Fungi</taxon>
        <taxon>Dikarya</taxon>
        <taxon>Ascomycota</taxon>
        <taxon>Pezizomycotina</taxon>
        <taxon>Dothideomycetes</taxon>
        <taxon>Pleosporomycetidae</taxon>
        <taxon>Pleosporales</taxon>
        <taxon>Torulaceae</taxon>
        <taxon>Dendryphion</taxon>
    </lineage>
</organism>
<evidence type="ECO:0000256" key="2">
    <source>
        <dbReference type="ARBA" id="ARBA00022679"/>
    </source>
</evidence>
<keyword evidence="2" id="KW-0808">Transferase</keyword>
<dbReference type="EC" id="2.7.11.1" evidence="1"/>
<dbReference type="GO" id="GO:0004674">
    <property type="term" value="F:protein serine/threonine kinase activity"/>
    <property type="evidence" value="ECO:0007669"/>
    <property type="project" value="UniProtKB-EC"/>
</dbReference>
<dbReference type="InterPro" id="IPR050660">
    <property type="entry name" value="NEK_Ser/Thr_kinase"/>
</dbReference>
<keyword evidence="3" id="KW-0547">Nucleotide-binding</keyword>
<keyword evidence="5" id="KW-0067">ATP-binding</keyword>
<dbReference type="SUPFAM" id="SSF56112">
    <property type="entry name" value="Protein kinase-like (PK-like)"/>
    <property type="match status" value="1"/>
</dbReference>
<dbReference type="InterPro" id="IPR011009">
    <property type="entry name" value="Kinase-like_dom_sf"/>
</dbReference>
<evidence type="ECO:0000256" key="1">
    <source>
        <dbReference type="ARBA" id="ARBA00012513"/>
    </source>
</evidence>
<evidence type="ECO:0000256" key="4">
    <source>
        <dbReference type="ARBA" id="ARBA00022777"/>
    </source>
</evidence>
<feature type="domain" description="Protein kinase" evidence="6">
    <location>
        <begin position="23"/>
        <end position="342"/>
    </location>
</feature>
<dbReference type="PANTHER" id="PTHR43671:SF13">
    <property type="entry name" value="SERINE_THREONINE-PROTEIN KINASE NEK2"/>
    <property type="match status" value="1"/>
</dbReference>
<dbReference type="EMBL" id="JAGMWT010000020">
    <property type="protein sequence ID" value="KAH7112918.1"/>
    <property type="molecule type" value="Genomic_DNA"/>
</dbReference>
<proteinExistence type="predicted"/>
<evidence type="ECO:0000313" key="8">
    <source>
        <dbReference type="Proteomes" id="UP000700596"/>
    </source>
</evidence>
<reference evidence="7" key="1">
    <citation type="journal article" date="2021" name="Nat. Commun.">
        <title>Genetic determinants of endophytism in the Arabidopsis root mycobiome.</title>
        <authorList>
            <person name="Mesny F."/>
            <person name="Miyauchi S."/>
            <person name="Thiergart T."/>
            <person name="Pickel B."/>
            <person name="Atanasova L."/>
            <person name="Karlsson M."/>
            <person name="Huettel B."/>
            <person name="Barry K.W."/>
            <person name="Haridas S."/>
            <person name="Chen C."/>
            <person name="Bauer D."/>
            <person name="Andreopoulos W."/>
            <person name="Pangilinan J."/>
            <person name="LaButti K."/>
            <person name="Riley R."/>
            <person name="Lipzen A."/>
            <person name="Clum A."/>
            <person name="Drula E."/>
            <person name="Henrissat B."/>
            <person name="Kohler A."/>
            <person name="Grigoriev I.V."/>
            <person name="Martin F.M."/>
            <person name="Hacquard S."/>
        </authorList>
    </citation>
    <scope>NUCLEOTIDE SEQUENCE</scope>
    <source>
        <strain evidence="7">MPI-CAGE-CH-0243</strain>
    </source>
</reference>
<name>A0A9P9D553_9PLEO</name>
<protein>
    <recommendedName>
        <fullName evidence="1">non-specific serine/threonine protein kinase</fullName>
        <ecNumber evidence="1">2.7.11.1</ecNumber>
    </recommendedName>
</protein>